<gene>
    <name evidence="3" type="ORF">ZHAS_00019769</name>
</gene>
<name>A0A084WN90_ANOSI</name>
<protein>
    <submittedName>
        <fullName evidence="3 4">Uncharacterized protein</fullName>
    </submittedName>
</protein>
<keyword evidence="1" id="KW-0433">Leucine-rich repeat</keyword>
<evidence type="ECO:0000313" key="5">
    <source>
        <dbReference type="Proteomes" id="UP000030765"/>
    </source>
</evidence>
<organism evidence="3">
    <name type="scientific">Anopheles sinensis</name>
    <name type="common">Mosquito</name>
    <dbReference type="NCBI Taxonomy" id="74873"/>
    <lineage>
        <taxon>Eukaryota</taxon>
        <taxon>Metazoa</taxon>
        <taxon>Ecdysozoa</taxon>
        <taxon>Arthropoda</taxon>
        <taxon>Hexapoda</taxon>
        <taxon>Insecta</taxon>
        <taxon>Pterygota</taxon>
        <taxon>Neoptera</taxon>
        <taxon>Endopterygota</taxon>
        <taxon>Diptera</taxon>
        <taxon>Nematocera</taxon>
        <taxon>Culicoidea</taxon>
        <taxon>Culicidae</taxon>
        <taxon>Anophelinae</taxon>
        <taxon>Anopheles</taxon>
    </lineage>
</organism>
<keyword evidence="5" id="KW-1185">Reference proteome</keyword>
<reference evidence="4" key="2">
    <citation type="submission" date="2020-05" db="UniProtKB">
        <authorList>
            <consortium name="EnsemblMetazoa"/>
        </authorList>
    </citation>
    <scope>IDENTIFICATION</scope>
</reference>
<dbReference type="SMART" id="SM00364">
    <property type="entry name" value="LRR_BAC"/>
    <property type="match status" value="6"/>
</dbReference>
<evidence type="ECO:0000313" key="4">
    <source>
        <dbReference type="EnsemblMetazoa" id="ASIC019769-PA"/>
    </source>
</evidence>
<dbReference type="VEuPathDB" id="VectorBase:ASIS006459"/>
<evidence type="ECO:0000313" key="3">
    <source>
        <dbReference type="EMBL" id="KFB51684.1"/>
    </source>
</evidence>
<keyword evidence="2" id="KW-0677">Repeat</keyword>
<dbReference type="VEuPathDB" id="VectorBase:ASIC019769"/>
<dbReference type="PANTHER" id="PTHR45712:SF1">
    <property type="entry name" value="NEPHROCAN"/>
    <property type="match status" value="1"/>
</dbReference>
<dbReference type="GO" id="GO:0005615">
    <property type="term" value="C:extracellular space"/>
    <property type="evidence" value="ECO:0007669"/>
    <property type="project" value="TreeGrafter"/>
</dbReference>
<dbReference type="EnsemblMetazoa" id="ASIC019769-RA">
    <property type="protein sequence ID" value="ASIC019769-PA"/>
    <property type="gene ID" value="ASIC019769"/>
</dbReference>
<dbReference type="Gene3D" id="3.80.10.10">
    <property type="entry name" value="Ribonuclease Inhibitor"/>
    <property type="match status" value="4"/>
</dbReference>
<accession>A0A084WN90</accession>
<dbReference type="InterPro" id="IPR001611">
    <property type="entry name" value="Leu-rich_rpt"/>
</dbReference>
<sequence length="801" mass="88935">MIYEVYRDSVFLFPPDVDITELTLRKASPLKSFIVGGVSRLRVLVIEQSSLDRIPPMVGKVRGLRIIWLTYSLLTELQLDALLNATELELLNVAFNRITRLSLSNTRGNSSLMDINLEGNRLESLDMSLFAPFVRLDRLTLTGNRLKQLESTKPINLPALKALTLERNNITDLSWINQVVLSQLKILLLADNAITQLPITWNTLPKLTTLGLQGNRLRTLDMGWFRSLKSVEQIYLAKNQLEAVFSSGPAFRWPSLKLLNLSNNRISKLNFSGCQMSSLSTLVLHDNLLQRIPPGIFQQSPALSLAIRNNPLKCSSLQQFRIQIVARKLQPAFVQASLGKTCSNTLLRIAEINQTICYGCVIYFFTSVSFVTLAGIGSSDASCIPGSYCILESVDLTKNGMAVLRSSSNVSIIEINKLILSSAPSGSVLLRLAQFANALRLLGYKDPVFQIVEGTDFLEISIQGKGLRSFVVNGINNWLASLLLEETSLDRIPATIGNLRALQQLNIYQSNIVSVNFDVFLNNRALQHLYIVEGRISQLSPTSDKDAILPITYLSLVGNRLVHLDMAVFRSLQNLVDINLSGNPIQSIDSSSLVTLPALYKLYAPYCNISKIDLTRVALPQLTRLLLHYNRLSSIPAQLGMLKSLWWITLTNNSIKDVDLALLGRLPMLNTIDIDNCNTERVYSSVVPLVLPSLVSLALYQNNLSRFNLTGIKLPSIKFITLGSNQLKTVPNVIIRHPELYMNLIDNPIQCDSLQAYKTAIASGRLVLDGIAKGLCSAGKFTYDGQGNFVCCIAKELRKQT</sequence>
<dbReference type="PROSITE" id="PS51450">
    <property type="entry name" value="LRR"/>
    <property type="match status" value="2"/>
</dbReference>
<dbReference type="PANTHER" id="PTHR45712">
    <property type="entry name" value="AGAP008170-PA"/>
    <property type="match status" value="1"/>
</dbReference>
<dbReference type="EMBL" id="ATLV01024577">
    <property type="status" value="NOT_ANNOTATED_CDS"/>
    <property type="molecule type" value="Genomic_DNA"/>
</dbReference>
<dbReference type="SUPFAM" id="SSF52058">
    <property type="entry name" value="L domain-like"/>
    <property type="match status" value="2"/>
</dbReference>
<dbReference type="InterPro" id="IPR032675">
    <property type="entry name" value="LRR_dom_sf"/>
</dbReference>
<evidence type="ECO:0000256" key="1">
    <source>
        <dbReference type="ARBA" id="ARBA00022614"/>
    </source>
</evidence>
<dbReference type="SMART" id="SM00369">
    <property type="entry name" value="LRR_TYP"/>
    <property type="match status" value="10"/>
</dbReference>
<proteinExistence type="predicted"/>
<dbReference type="Proteomes" id="UP000030765">
    <property type="component" value="Unassembled WGS sequence"/>
</dbReference>
<dbReference type="VEuPathDB" id="VectorBase:ASIS011284"/>
<dbReference type="Pfam" id="PF13855">
    <property type="entry name" value="LRR_8"/>
    <property type="match status" value="4"/>
</dbReference>
<dbReference type="OMA" id="PTNWPKM"/>
<dbReference type="InterPro" id="IPR003591">
    <property type="entry name" value="Leu-rich_rpt_typical-subtyp"/>
</dbReference>
<dbReference type="InterPro" id="IPR050333">
    <property type="entry name" value="SLRP"/>
</dbReference>
<reference evidence="3 5" key="1">
    <citation type="journal article" date="2014" name="BMC Genomics">
        <title>Genome sequence of Anopheles sinensis provides insight into genetics basis of mosquito competence for malaria parasites.</title>
        <authorList>
            <person name="Zhou D."/>
            <person name="Zhang D."/>
            <person name="Ding G."/>
            <person name="Shi L."/>
            <person name="Hou Q."/>
            <person name="Ye Y."/>
            <person name="Xu Y."/>
            <person name="Zhou H."/>
            <person name="Xiong C."/>
            <person name="Li S."/>
            <person name="Yu J."/>
            <person name="Hong S."/>
            <person name="Yu X."/>
            <person name="Zou P."/>
            <person name="Chen C."/>
            <person name="Chang X."/>
            <person name="Wang W."/>
            <person name="Lv Y."/>
            <person name="Sun Y."/>
            <person name="Ma L."/>
            <person name="Shen B."/>
            <person name="Zhu C."/>
        </authorList>
    </citation>
    <scope>NUCLEOTIDE SEQUENCE [LARGE SCALE GENOMIC DNA]</scope>
</reference>
<dbReference type="EMBL" id="KE525352">
    <property type="protein sequence ID" value="KFB51684.1"/>
    <property type="molecule type" value="Genomic_DNA"/>
</dbReference>
<evidence type="ECO:0000256" key="2">
    <source>
        <dbReference type="ARBA" id="ARBA00022737"/>
    </source>
</evidence>
<dbReference type="AlphaFoldDB" id="A0A084WN90"/>
<dbReference type="STRING" id="74873.A0A084WN90"/>
<dbReference type="OrthoDB" id="7733317at2759"/>